<evidence type="ECO:0000313" key="1">
    <source>
        <dbReference type="EMBL" id="CBA05868.1"/>
    </source>
</evidence>
<reference evidence="1" key="1">
    <citation type="journal article" date="2008" name="Proc. Natl. Acad. Sci. U.S.A.">
        <title>Whole-genome comparison of disease and carriage strains provides insights into virulence evolution in Neisseria meningitidis.</title>
        <authorList>
            <person name="Schoen C."/>
            <person name="Blom J."/>
            <person name="Claus H."/>
            <person name="Schramm-Glueck A."/>
            <person name="Brandt P."/>
            <person name="Mueller T."/>
            <person name="Goesmann A."/>
            <person name="Joseph B."/>
            <person name="Konietzny S."/>
            <person name="Kurzai O."/>
            <person name="Schmitt C."/>
            <person name="Friedrich T."/>
            <person name="Linke B."/>
            <person name="Vogel U."/>
            <person name="Frosch M."/>
        </authorList>
    </citation>
    <scope>NUCLEOTIDE SEQUENCE</scope>
    <source>
        <strain evidence="1">Alpha275</strain>
    </source>
</reference>
<proteinExistence type="predicted"/>
<name>C6SIA3_NEIME</name>
<gene>
    <name evidence="1" type="ORF">NMW_0673</name>
</gene>
<sequence length="50" mass="5583">MGDVGVFFAVAKQDERFIFVAGCFIFEQGQPAQVAAFFINDGLNRVRSLR</sequence>
<dbReference type="AlphaFoldDB" id="C6SIA3"/>
<dbReference type="EMBL" id="AM889138">
    <property type="protein sequence ID" value="CBA05868.1"/>
    <property type="molecule type" value="Genomic_DNA"/>
</dbReference>
<organism evidence="1">
    <name type="scientific">Neisseria meningitidis alpha275</name>
    <dbReference type="NCBI Taxonomy" id="295996"/>
    <lineage>
        <taxon>Bacteria</taxon>
        <taxon>Pseudomonadati</taxon>
        <taxon>Pseudomonadota</taxon>
        <taxon>Betaproteobacteria</taxon>
        <taxon>Neisseriales</taxon>
        <taxon>Neisseriaceae</taxon>
        <taxon>Neisseria</taxon>
    </lineage>
</organism>
<accession>C6SIA3</accession>
<protein>
    <submittedName>
        <fullName evidence="1">Uncharacterized protein</fullName>
    </submittedName>
</protein>